<reference evidence="2" key="1">
    <citation type="submission" date="2021-04" db="EMBL/GenBank/DDBJ databases">
        <authorList>
            <person name="Hartkoorn R.C."/>
            <person name="Beaudoing E."/>
            <person name="Hot D."/>
        </authorList>
    </citation>
    <scope>NUCLEOTIDE SEQUENCE</scope>
    <source>
        <strain evidence="2">NRRL B-16292</strain>
    </source>
</reference>
<keyword evidence="1" id="KW-1133">Transmembrane helix</keyword>
<feature type="transmembrane region" description="Helical" evidence="1">
    <location>
        <begin position="121"/>
        <end position="141"/>
    </location>
</feature>
<evidence type="ECO:0000313" key="2">
    <source>
        <dbReference type="EMBL" id="UWP78638.1"/>
    </source>
</evidence>
<gene>
    <name evidence="2" type="ORF">Dfulv_26020</name>
</gene>
<evidence type="ECO:0000313" key="3">
    <source>
        <dbReference type="Proteomes" id="UP001059617"/>
    </source>
</evidence>
<organism evidence="2 3">
    <name type="scientific">Dactylosporangium fulvum</name>
    <dbReference type="NCBI Taxonomy" id="53359"/>
    <lineage>
        <taxon>Bacteria</taxon>
        <taxon>Bacillati</taxon>
        <taxon>Actinomycetota</taxon>
        <taxon>Actinomycetes</taxon>
        <taxon>Micromonosporales</taxon>
        <taxon>Micromonosporaceae</taxon>
        <taxon>Dactylosporangium</taxon>
    </lineage>
</organism>
<dbReference type="Proteomes" id="UP001059617">
    <property type="component" value="Chromosome"/>
</dbReference>
<keyword evidence="1" id="KW-0472">Membrane</keyword>
<keyword evidence="1" id="KW-0812">Transmembrane</keyword>
<name>A0ABY5VM61_9ACTN</name>
<reference evidence="2" key="2">
    <citation type="submission" date="2022-09" db="EMBL/GenBank/DDBJ databases">
        <title>Biosynthetic gene clusters of Dactylosporangioum fulvum.</title>
        <authorList>
            <person name="Caradec T."/>
        </authorList>
    </citation>
    <scope>NUCLEOTIDE SEQUENCE</scope>
    <source>
        <strain evidence="2">NRRL B-16292</strain>
    </source>
</reference>
<evidence type="ECO:0000256" key="1">
    <source>
        <dbReference type="SAM" id="Phobius"/>
    </source>
</evidence>
<dbReference type="EMBL" id="CP073720">
    <property type="protein sequence ID" value="UWP78638.1"/>
    <property type="molecule type" value="Genomic_DNA"/>
</dbReference>
<feature type="transmembrane region" description="Helical" evidence="1">
    <location>
        <begin position="91"/>
        <end position="109"/>
    </location>
</feature>
<sequence length="150" mass="15545">MRRHDAPDEGIARAGLRPAPGGVEDAAVRFLVGGQVVVLAYGGAVHVVQLATGGWPPYAWAPAWLAGYFTALTVLDPLAAGLLWARRRAGLVLSVTVLVTDAAANGYATYGLGLDAPAARIAQAVISVLALTALVTAPAVWKHLTLTKDR</sequence>
<evidence type="ECO:0008006" key="4">
    <source>
        <dbReference type="Google" id="ProtNLM"/>
    </source>
</evidence>
<feature type="transmembrane region" description="Helical" evidence="1">
    <location>
        <begin position="63"/>
        <end position="84"/>
    </location>
</feature>
<keyword evidence="3" id="KW-1185">Reference proteome</keyword>
<protein>
    <recommendedName>
        <fullName evidence="4">Integral membrane protein</fullName>
    </recommendedName>
</protein>
<dbReference type="RefSeq" id="WP_259855928.1">
    <property type="nucleotide sequence ID" value="NZ_BAAAST010000041.1"/>
</dbReference>
<accession>A0ABY5VM61</accession>
<proteinExistence type="predicted"/>